<name>A0A2R8C1K8_9RHOB</name>
<feature type="region of interest" description="Disordered" evidence="1">
    <location>
        <begin position="33"/>
        <end position="54"/>
    </location>
</feature>
<protein>
    <submittedName>
        <fullName evidence="3">Uncharacterized protein</fullName>
    </submittedName>
</protein>
<organism evidence="3 4">
    <name type="scientific">Palleronia abyssalis</name>
    <dbReference type="NCBI Taxonomy" id="1501240"/>
    <lineage>
        <taxon>Bacteria</taxon>
        <taxon>Pseudomonadati</taxon>
        <taxon>Pseudomonadota</taxon>
        <taxon>Alphaproteobacteria</taxon>
        <taxon>Rhodobacterales</taxon>
        <taxon>Roseobacteraceae</taxon>
        <taxon>Palleronia</taxon>
    </lineage>
</organism>
<dbReference type="OrthoDB" id="7870598at2"/>
<gene>
    <name evidence="3" type="ORF">PAA8504_04138</name>
</gene>
<evidence type="ECO:0000256" key="2">
    <source>
        <dbReference type="SAM" id="Phobius"/>
    </source>
</evidence>
<dbReference type="AlphaFoldDB" id="A0A2R8C1K8"/>
<keyword evidence="4" id="KW-1185">Reference proteome</keyword>
<feature type="transmembrane region" description="Helical" evidence="2">
    <location>
        <begin position="6"/>
        <end position="24"/>
    </location>
</feature>
<reference evidence="3 4" key="1">
    <citation type="submission" date="2018-03" db="EMBL/GenBank/DDBJ databases">
        <authorList>
            <person name="Keele B.F."/>
        </authorList>
    </citation>
    <scope>NUCLEOTIDE SEQUENCE [LARGE SCALE GENOMIC DNA]</scope>
    <source>
        <strain evidence="3 4">CECT 8504</strain>
    </source>
</reference>
<dbReference type="Proteomes" id="UP000244912">
    <property type="component" value="Unassembled WGS sequence"/>
</dbReference>
<proteinExistence type="predicted"/>
<evidence type="ECO:0000313" key="3">
    <source>
        <dbReference type="EMBL" id="SPJ26281.1"/>
    </source>
</evidence>
<keyword evidence="2" id="KW-1133">Transmembrane helix</keyword>
<accession>A0A2R8C1K8</accession>
<keyword evidence="2" id="KW-0472">Membrane</keyword>
<evidence type="ECO:0000256" key="1">
    <source>
        <dbReference type="SAM" id="MobiDB-lite"/>
    </source>
</evidence>
<sequence length="98" mass="10633">MQNPTPATSPLLIGAALVGAGLLLRQWEPRALNLPDRPDRPHRDRGAKRMARKTRDTVAKILPGNLTGSIGRTLLIMGAGLVLVRLLDMAADESEQLF</sequence>
<dbReference type="RefSeq" id="WP_108895980.1">
    <property type="nucleotide sequence ID" value="NZ_ONZF01000016.1"/>
</dbReference>
<dbReference type="EMBL" id="ONZF01000016">
    <property type="protein sequence ID" value="SPJ26281.1"/>
    <property type="molecule type" value="Genomic_DNA"/>
</dbReference>
<evidence type="ECO:0000313" key="4">
    <source>
        <dbReference type="Proteomes" id="UP000244912"/>
    </source>
</evidence>
<keyword evidence="2" id="KW-0812">Transmembrane</keyword>